<keyword evidence="3" id="KW-0808">Transferase</keyword>
<dbReference type="Proteomes" id="UP000284702">
    <property type="component" value="Unassembled WGS sequence"/>
</dbReference>
<proteinExistence type="predicted"/>
<dbReference type="InterPro" id="IPR000569">
    <property type="entry name" value="HECT_dom"/>
</dbReference>
<feature type="region of interest" description="Disordered" evidence="6">
    <location>
        <begin position="1"/>
        <end position="39"/>
    </location>
</feature>
<dbReference type="EMBL" id="MZMZ02000777">
    <property type="protein sequence ID" value="RQM30430.1"/>
    <property type="molecule type" value="Genomic_DNA"/>
</dbReference>
<dbReference type="PROSITE" id="PS50237">
    <property type="entry name" value="HECT"/>
    <property type="match status" value="1"/>
</dbReference>
<dbReference type="SUPFAM" id="SSF56204">
    <property type="entry name" value="Hect, E3 ligase catalytic domain"/>
    <property type="match status" value="1"/>
</dbReference>
<feature type="non-terminal residue" evidence="8">
    <location>
        <position position="641"/>
    </location>
</feature>
<dbReference type="AlphaFoldDB" id="A0A3R7YXI4"/>
<dbReference type="InterPro" id="IPR044611">
    <property type="entry name" value="E3A/B/C-like"/>
</dbReference>
<accession>A0A3R7YXI4</accession>
<keyword evidence="4 5" id="KW-0833">Ubl conjugation pathway</keyword>
<dbReference type="GO" id="GO:0061630">
    <property type="term" value="F:ubiquitin protein ligase activity"/>
    <property type="evidence" value="ECO:0007669"/>
    <property type="project" value="UniProtKB-EC"/>
</dbReference>
<evidence type="ECO:0000313" key="8">
    <source>
        <dbReference type="EMBL" id="RQM30430.1"/>
    </source>
</evidence>
<dbReference type="PANTHER" id="PTHR45700">
    <property type="entry name" value="UBIQUITIN-PROTEIN LIGASE E3C"/>
    <property type="match status" value="1"/>
</dbReference>
<evidence type="ECO:0000256" key="6">
    <source>
        <dbReference type="SAM" id="MobiDB-lite"/>
    </source>
</evidence>
<evidence type="ECO:0000256" key="1">
    <source>
        <dbReference type="ARBA" id="ARBA00000885"/>
    </source>
</evidence>
<sequence>MFRRDDEVKKGGDGARSKSSVVEEARKKREEREKKRHTERHAVALQAMVRGHHSRMFLLRQLRGDVDRKVRDIATLQQMLQKAFVVPTPVLLSIVHAALFATKLGGSSKATLDTEDASRLAQVIALLHSNWTLSGDSYPAAFGSMSTSPCHMLQHDLAWYRHLLAVLPAESYSAEPLAWLHVSASHSVPVVYPSAVVAQLRTMYAQDQFGFGYIAQQGSFSILRRLWAKSTSSKWMQRLANPFKSSSSHRHPTPPPHHQAPPHSQQVCAPPPFDAAAFVSLVQLVALFLFRWNPSDKKNTPDLLSFLTFYKIDGLSLVHTLWLFFQETYDVDAIAQSLALGQATPEDPVACVLVVFAVTYHNLLIVLDDHEMHDTGFPVPLGQVERVIVLFKGVLYRHYWLAKDRHNHPFGEYAVESATRLLQSLYNRCARRPFCNVTSWVVGDLDGDDVVERVLHDDQKAVALLQHMPYLLPYADRVRLFQALVKLDRDRYQENAPPCRMTIRRGYVLEDGLTKLNALRRDLKKKVQVHFINEAGTEEVGIDAGGLFKEFWTELSQLAFDPHYGLFQCSDVDHLLFPNPSSSLIHSNDVLLFEFLGRILGKALFENIVVQPKFSRFFLTKLLGNHNHIHDLPSLDPQLYK</sequence>
<dbReference type="GO" id="GO:0000209">
    <property type="term" value="P:protein polyubiquitination"/>
    <property type="evidence" value="ECO:0007669"/>
    <property type="project" value="InterPro"/>
</dbReference>
<organism evidence="8 9">
    <name type="scientific">Aphanomyces astaci</name>
    <name type="common">Crayfish plague agent</name>
    <dbReference type="NCBI Taxonomy" id="112090"/>
    <lineage>
        <taxon>Eukaryota</taxon>
        <taxon>Sar</taxon>
        <taxon>Stramenopiles</taxon>
        <taxon>Oomycota</taxon>
        <taxon>Saprolegniomycetes</taxon>
        <taxon>Saprolegniales</taxon>
        <taxon>Verrucalvaceae</taxon>
        <taxon>Aphanomyces</taxon>
    </lineage>
</organism>
<evidence type="ECO:0000259" key="7">
    <source>
        <dbReference type="PROSITE" id="PS50237"/>
    </source>
</evidence>
<keyword evidence="9" id="KW-1185">Reference proteome</keyword>
<evidence type="ECO:0000256" key="4">
    <source>
        <dbReference type="ARBA" id="ARBA00022786"/>
    </source>
</evidence>
<feature type="compositionally biased region" description="Basic and acidic residues" evidence="6">
    <location>
        <begin position="1"/>
        <end position="33"/>
    </location>
</feature>
<dbReference type="GO" id="GO:0006511">
    <property type="term" value="P:ubiquitin-dependent protein catabolic process"/>
    <property type="evidence" value="ECO:0007669"/>
    <property type="project" value="TreeGrafter"/>
</dbReference>
<reference evidence="8" key="1">
    <citation type="submission" date="2018-07" db="EMBL/GenBank/DDBJ databases">
        <title>Annotation of Aphanomyces astaci genome assembly.</title>
        <authorList>
            <person name="Studholme D.J."/>
        </authorList>
    </citation>
    <scope>NUCLEOTIDE SEQUENCE [LARGE SCALE GENOMIC DNA]</scope>
    <source>
        <strain evidence="8">Pc</strain>
    </source>
</reference>
<evidence type="ECO:0000256" key="5">
    <source>
        <dbReference type="PROSITE-ProRule" id="PRU00104"/>
    </source>
</evidence>
<feature type="region of interest" description="Disordered" evidence="6">
    <location>
        <begin position="243"/>
        <end position="266"/>
    </location>
</feature>
<feature type="domain" description="HECT" evidence="7">
    <location>
        <begin position="522"/>
        <end position="641"/>
    </location>
</feature>
<dbReference type="VEuPathDB" id="FungiDB:H257_02445"/>
<dbReference type="PANTHER" id="PTHR45700:SF2">
    <property type="entry name" value="UBIQUITIN-PROTEIN LIGASE E3C"/>
    <property type="match status" value="1"/>
</dbReference>
<name>A0A3R7YXI4_APHAT</name>
<comment type="catalytic activity">
    <reaction evidence="1">
        <text>S-ubiquitinyl-[E2 ubiquitin-conjugating enzyme]-L-cysteine + [acceptor protein]-L-lysine = [E2 ubiquitin-conjugating enzyme]-L-cysteine + N(6)-ubiquitinyl-[acceptor protein]-L-lysine.</text>
        <dbReference type="EC" id="2.3.2.26"/>
    </reaction>
</comment>
<gene>
    <name evidence="8" type="ORF">B5M09_007459</name>
</gene>
<dbReference type="Gene3D" id="3.90.1750.10">
    <property type="entry name" value="Hect, E3 ligase catalytic domains"/>
    <property type="match status" value="1"/>
</dbReference>
<evidence type="ECO:0000256" key="2">
    <source>
        <dbReference type="ARBA" id="ARBA00012485"/>
    </source>
</evidence>
<dbReference type="PROSITE" id="PS50096">
    <property type="entry name" value="IQ"/>
    <property type="match status" value="1"/>
</dbReference>
<evidence type="ECO:0000256" key="3">
    <source>
        <dbReference type="ARBA" id="ARBA00022679"/>
    </source>
</evidence>
<dbReference type="EC" id="2.3.2.26" evidence="2"/>
<dbReference type="InterPro" id="IPR035983">
    <property type="entry name" value="Hect_E3_ubiquitin_ligase"/>
</dbReference>
<dbReference type="Pfam" id="PF00632">
    <property type="entry name" value="HECT"/>
    <property type="match status" value="1"/>
</dbReference>
<comment type="caution">
    <text evidence="8">The sequence shown here is derived from an EMBL/GenBank/DDBJ whole genome shotgun (WGS) entry which is preliminary data.</text>
</comment>
<comment type="caution">
    <text evidence="5">Lacks conserved residue(s) required for the propagation of feature annotation.</text>
</comment>
<protein>
    <recommendedName>
        <fullName evidence="2">HECT-type E3 ubiquitin transferase</fullName>
        <ecNumber evidence="2">2.3.2.26</ecNumber>
    </recommendedName>
</protein>
<evidence type="ECO:0000313" key="9">
    <source>
        <dbReference type="Proteomes" id="UP000284702"/>
    </source>
</evidence>